<proteinExistence type="predicted"/>
<gene>
    <name evidence="2" type="ORF">EAH89_04155</name>
</gene>
<protein>
    <submittedName>
        <fullName evidence="2">Uncharacterized protein</fullName>
    </submittedName>
</protein>
<keyword evidence="1" id="KW-0175">Coiled coil</keyword>
<dbReference type="AlphaFoldDB" id="A0A502GG22"/>
<evidence type="ECO:0000313" key="2">
    <source>
        <dbReference type="EMBL" id="TPG60562.1"/>
    </source>
</evidence>
<dbReference type="EMBL" id="RCZP01000002">
    <property type="protein sequence ID" value="TPG60562.1"/>
    <property type="molecule type" value="Genomic_DNA"/>
</dbReference>
<evidence type="ECO:0000313" key="3">
    <source>
        <dbReference type="Proteomes" id="UP000317078"/>
    </source>
</evidence>
<accession>A0A502GG22</accession>
<feature type="coiled-coil region" evidence="1">
    <location>
        <begin position="26"/>
        <end position="61"/>
    </location>
</feature>
<dbReference type="OrthoDB" id="7277498at2"/>
<sequence length="146" mass="15109">MAQLAPIVTLAATGASIYAQSQEAGRQKKNARLQQANAVVQQEAQQQVLAAQASQNAAERQAALDRGIASARARLAAGGVNPNEGSAAALTDGLRRTAAAEQASDDVTYAARLQAGRKSLLDQDASMLTWARAGQGLGRVARSLLD</sequence>
<name>A0A502GG22_9PROT</name>
<reference evidence="2 3" key="1">
    <citation type="journal article" date="2019" name="Environ. Microbiol.">
        <title>Species interactions and distinct microbial communities in high Arctic permafrost affected cryosols are associated with the CH4 and CO2 gas fluxes.</title>
        <authorList>
            <person name="Altshuler I."/>
            <person name="Hamel J."/>
            <person name="Turney S."/>
            <person name="Magnuson E."/>
            <person name="Levesque R."/>
            <person name="Greer C."/>
            <person name="Whyte L.G."/>
        </authorList>
    </citation>
    <scope>NUCLEOTIDE SEQUENCE [LARGE SCALE GENOMIC DNA]</scope>
    <source>
        <strain evidence="2 3">S9.3B</strain>
    </source>
</reference>
<evidence type="ECO:0000256" key="1">
    <source>
        <dbReference type="SAM" id="Coils"/>
    </source>
</evidence>
<organism evidence="2 3">
    <name type="scientific">Muricoccus nepalensis</name>
    <dbReference type="NCBI Taxonomy" id="1854500"/>
    <lineage>
        <taxon>Bacteria</taxon>
        <taxon>Pseudomonadati</taxon>
        <taxon>Pseudomonadota</taxon>
        <taxon>Alphaproteobacteria</taxon>
        <taxon>Acetobacterales</taxon>
        <taxon>Roseomonadaceae</taxon>
        <taxon>Muricoccus</taxon>
    </lineage>
</organism>
<comment type="caution">
    <text evidence="2">The sequence shown here is derived from an EMBL/GenBank/DDBJ whole genome shotgun (WGS) entry which is preliminary data.</text>
</comment>
<dbReference type="RefSeq" id="WP_140881490.1">
    <property type="nucleotide sequence ID" value="NZ_RCZP01000002.1"/>
</dbReference>
<dbReference type="Proteomes" id="UP000317078">
    <property type="component" value="Unassembled WGS sequence"/>
</dbReference>
<keyword evidence="3" id="KW-1185">Reference proteome</keyword>